<sequence>MAPKFGRLANVTTVASVDVSPPTDLAATIRAIVRKELQRQGIGVDKTIPYPPTNPPHYTAAPLAPLPLSVCMADISETGNPRPHRDSLAADQRYGQRLHHGPTTQRSLVNDHTIDIPCYVAVGDLHTYTSPYVTKDRWVNAITTYTNGTYTAVDEILVEEPALNILVDALKDQLVGENGLRYLVAWSIYRQLVRYTVPDLLAKRRPASDACYEHADKAMHLALMSPYLQGDSYLDVSLDRLFPSWIKALSLSVRNLWADSRTWRYDEAQVEAYYEPSQNALVIPTAIISRPLFYDESPPALNYGSLGTIVGNEMIHAYDVTGIAYNEMAELRHWASASFTREYTQRALCLRQSHGAAVRQKARQELDDFSDSENIDDFVGVKIVYRAFSSLPYHERRLTLGGLNMSAERLFFIGHCIKWCSKVSNVADQYAPFRSRCVVPIMNMPEFSNAFGCAAVQPMNPKEKCNFWS</sequence>
<dbReference type="PANTHER" id="PTHR11733:SF241">
    <property type="entry name" value="GH26575P-RELATED"/>
    <property type="match status" value="1"/>
</dbReference>
<gene>
    <name evidence="2" type="ORF">HPB51_007308</name>
</gene>
<evidence type="ECO:0000313" key="2">
    <source>
        <dbReference type="EMBL" id="KAH8039430.1"/>
    </source>
</evidence>
<protein>
    <recommendedName>
        <fullName evidence="1">Peptidase M13 C-terminal domain-containing protein</fullName>
    </recommendedName>
</protein>
<evidence type="ECO:0000259" key="1">
    <source>
        <dbReference type="Pfam" id="PF01431"/>
    </source>
</evidence>
<keyword evidence="3" id="KW-1185">Reference proteome</keyword>
<proteinExistence type="predicted"/>
<dbReference type="PANTHER" id="PTHR11733">
    <property type="entry name" value="ZINC METALLOPROTEASE FAMILY M13 NEPRILYSIN-RELATED"/>
    <property type="match status" value="1"/>
</dbReference>
<reference evidence="2" key="2">
    <citation type="submission" date="2021-09" db="EMBL/GenBank/DDBJ databases">
        <authorList>
            <person name="Jia N."/>
            <person name="Wang J."/>
            <person name="Shi W."/>
            <person name="Du L."/>
            <person name="Sun Y."/>
            <person name="Zhan W."/>
            <person name="Jiang J."/>
            <person name="Wang Q."/>
            <person name="Zhang B."/>
            <person name="Ji P."/>
            <person name="Sakyi L.B."/>
            <person name="Cui X."/>
            <person name="Yuan T."/>
            <person name="Jiang B."/>
            <person name="Yang W."/>
            <person name="Lam T.T.-Y."/>
            <person name="Chang Q."/>
            <person name="Ding S."/>
            <person name="Wang X."/>
            <person name="Zhu J."/>
            <person name="Ruan X."/>
            <person name="Zhao L."/>
            <person name="Wei J."/>
            <person name="Que T."/>
            <person name="Du C."/>
            <person name="Cheng J."/>
            <person name="Dai P."/>
            <person name="Han X."/>
            <person name="Huang E."/>
            <person name="Gao Y."/>
            <person name="Liu J."/>
            <person name="Shao H."/>
            <person name="Ye R."/>
            <person name="Li L."/>
            <person name="Wei W."/>
            <person name="Wang X."/>
            <person name="Wang C."/>
            <person name="Huo Q."/>
            <person name="Li W."/>
            <person name="Guo W."/>
            <person name="Chen H."/>
            <person name="Chen S."/>
            <person name="Zhou L."/>
            <person name="Zhou L."/>
            <person name="Ni X."/>
            <person name="Tian J."/>
            <person name="Zhou Y."/>
            <person name="Sheng Y."/>
            <person name="Liu T."/>
            <person name="Pan Y."/>
            <person name="Xia L."/>
            <person name="Li J."/>
            <person name="Zhao F."/>
            <person name="Cao W."/>
        </authorList>
    </citation>
    <scope>NUCLEOTIDE SEQUENCE</scope>
    <source>
        <strain evidence="2">Rmic-2018</strain>
        <tissue evidence="2">Larvae</tissue>
    </source>
</reference>
<dbReference type="SUPFAM" id="SSF55486">
    <property type="entry name" value="Metalloproteases ('zincins'), catalytic domain"/>
    <property type="match status" value="1"/>
</dbReference>
<dbReference type="PRINTS" id="PR00786">
    <property type="entry name" value="NEPRILYSIN"/>
</dbReference>
<dbReference type="EMBL" id="JABSTU010000001">
    <property type="protein sequence ID" value="KAH8039430.1"/>
    <property type="molecule type" value="Genomic_DNA"/>
</dbReference>
<reference evidence="2" key="1">
    <citation type="journal article" date="2020" name="Cell">
        <title>Large-Scale Comparative Analyses of Tick Genomes Elucidate Their Genetic Diversity and Vector Capacities.</title>
        <authorList>
            <consortium name="Tick Genome and Microbiome Consortium (TIGMIC)"/>
            <person name="Jia N."/>
            <person name="Wang J."/>
            <person name="Shi W."/>
            <person name="Du L."/>
            <person name="Sun Y."/>
            <person name="Zhan W."/>
            <person name="Jiang J.F."/>
            <person name="Wang Q."/>
            <person name="Zhang B."/>
            <person name="Ji P."/>
            <person name="Bell-Sakyi L."/>
            <person name="Cui X.M."/>
            <person name="Yuan T.T."/>
            <person name="Jiang B.G."/>
            <person name="Yang W.F."/>
            <person name="Lam T.T."/>
            <person name="Chang Q.C."/>
            <person name="Ding S.J."/>
            <person name="Wang X.J."/>
            <person name="Zhu J.G."/>
            <person name="Ruan X.D."/>
            <person name="Zhao L."/>
            <person name="Wei J.T."/>
            <person name="Ye R.Z."/>
            <person name="Que T.C."/>
            <person name="Du C.H."/>
            <person name="Zhou Y.H."/>
            <person name="Cheng J.X."/>
            <person name="Dai P.F."/>
            <person name="Guo W.B."/>
            <person name="Han X.H."/>
            <person name="Huang E.J."/>
            <person name="Li L.F."/>
            <person name="Wei W."/>
            <person name="Gao Y.C."/>
            <person name="Liu J.Z."/>
            <person name="Shao H.Z."/>
            <person name="Wang X."/>
            <person name="Wang C.C."/>
            <person name="Yang T.C."/>
            <person name="Huo Q.B."/>
            <person name="Li W."/>
            <person name="Chen H.Y."/>
            <person name="Chen S.E."/>
            <person name="Zhou L.G."/>
            <person name="Ni X.B."/>
            <person name="Tian J.H."/>
            <person name="Sheng Y."/>
            <person name="Liu T."/>
            <person name="Pan Y.S."/>
            <person name="Xia L.Y."/>
            <person name="Li J."/>
            <person name="Zhao F."/>
            <person name="Cao W.C."/>
        </authorList>
    </citation>
    <scope>NUCLEOTIDE SEQUENCE</scope>
    <source>
        <strain evidence="2">Rmic-2018</strain>
    </source>
</reference>
<name>A0A9J6EY60_RHIMP</name>
<dbReference type="GO" id="GO:0004222">
    <property type="term" value="F:metalloendopeptidase activity"/>
    <property type="evidence" value="ECO:0007669"/>
    <property type="project" value="InterPro"/>
</dbReference>
<dbReference type="Proteomes" id="UP000821866">
    <property type="component" value="Chromosome 1"/>
</dbReference>
<dbReference type="Gene3D" id="3.40.390.10">
    <property type="entry name" value="Collagenase (Catalytic Domain)"/>
    <property type="match status" value="1"/>
</dbReference>
<dbReference type="GO" id="GO:0016485">
    <property type="term" value="P:protein processing"/>
    <property type="evidence" value="ECO:0007669"/>
    <property type="project" value="TreeGrafter"/>
</dbReference>
<dbReference type="InterPro" id="IPR018497">
    <property type="entry name" value="Peptidase_M13_C"/>
</dbReference>
<dbReference type="VEuPathDB" id="VectorBase:LOC119159426"/>
<accession>A0A9J6EY60</accession>
<dbReference type="VEuPathDB" id="VectorBase:LOC119186016"/>
<evidence type="ECO:0000313" key="3">
    <source>
        <dbReference type="Proteomes" id="UP000821866"/>
    </source>
</evidence>
<dbReference type="GO" id="GO:0005886">
    <property type="term" value="C:plasma membrane"/>
    <property type="evidence" value="ECO:0007669"/>
    <property type="project" value="TreeGrafter"/>
</dbReference>
<feature type="domain" description="Peptidase M13 C-terminal" evidence="1">
    <location>
        <begin position="272"/>
        <end position="466"/>
    </location>
</feature>
<comment type="caution">
    <text evidence="2">The sequence shown here is derived from an EMBL/GenBank/DDBJ whole genome shotgun (WGS) entry which is preliminary data.</text>
</comment>
<organism evidence="2 3">
    <name type="scientific">Rhipicephalus microplus</name>
    <name type="common">Cattle tick</name>
    <name type="synonym">Boophilus microplus</name>
    <dbReference type="NCBI Taxonomy" id="6941"/>
    <lineage>
        <taxon>Eukaryota</taxon>
        <taxon>Metazoa</taxon>
        <taxon>Ecdysozoa</taxon>
        <taxon>Arthropoda</taxon>
        <taxon>Chelicerata</taxon>
        <taxon>Arachnida</taxon>
        <taxon>Acari</taxon>
        <taxon>Parasitiformes</taxon>
        <taxon>Ixodida</taxon>
        <taxon>Ixodoidea</taxon>
        <taxon>Ixodidae</taxon>
        <taxon>Rhipicephalinae</taxon>
        <taxon>Rhipicephalus</taxon>
        <taxon>Boophilus</taxon>
    </lineage>
</organism>
<dbReference type="PROSITE" id="PS51885">
    <property type="entry name" value="NEPRILYSIN"/>
    <property type="match status" value="1"/>
</dbReference>
<dbReference type="InterPro" id="IPR024079">
    <property type="entry name" value="MetalloPept_cat_dom_sf"/>
</dbReference>
<dbReference type="AlphaFoldDB" id="A0A9J6EY60"/>
<dbReference type="SMR" id="A0A9J6EY60"/>
<dbReference type="Pfam" id="PF01431">
    <property type="entry name" value="Peptidase_M13"/>
    <property type="match status" value="1"/>
</dbReference>
<dbReference type="InterPro" id="IPR000718">
    <property type="entry name" value="Peptidase_M13"/>
</dbReference>